<evidence type="ECO:0000256" key="1">
    <source>
        <dbReference type="ARBA" id="ARBA00000085"/>
    </source>
</evidence>
<evidence type="ECO:0000256" key="6">
    <source>
        <dbReference type="SAM" id="MobiDB-lite"/>
    </source>
</evidence>
<evidence type="ECO:0000259" key="8">
    <source>
        <dbReference type="PROSITE" id="PS50906"/>
    </source>
</evidence>
<evidence type="ECO:0000256" key="7">
    <source>
        <dbReference type="SAM" id="Phobius"/>
    </source>
</evidence>
<dbReference type="InterPro" id="IPR036890">
    <property type="entry name" value="HATPase_C_sf"/>
</dbReference>
<dbReference type="PANTHER" id="PTHR45436">
    <property type="entry name" value="SENSOR HISTIDINE KINASE YKOH"/>
    <property type="match status" value="1"/>
</dbReference>
<dbReference type="GO" id="GO:0005886">
    <property type="term" value="C:plasma membrane"/>
    <property type="evidence" value="ECO:0007669"/>
    <property type="project" value="TreeGrafter"/>
</dbReference>
<dbReference type="SUPFAM" id="SSF55874">
    <property type="entry name" value="ATPase domain of HSP90 chaperone/DNA topoisomerase II/histidine kinase"/>
    <property type="match status" value="1"/>
</dbReference>
<keyword evidence="10" id="KW-1185">Reference proteome</keyword>
<accession>A0A1J7C9T3</accession>
<organism evidence="9 10">
    <name type="scientific">Mangrovactinospora gilvigrisea</name>
    <dbReference type="NCBI Taxonomy" id="1428644"/>
    <lineage>
        <taxon>Bacteria</taxon>
        <taxon>Bacillati</taxon>
        <taxon>Actinomycetota</taxon>
        <taxon>Actinomycetes</taxon>
        <taxon>Kitasatosporales</taxon>
        <taxon>Streptomycetaceae</taxon>
        <taxon>Mangrovactinospora</taxon>
    </lineage>
</organism>
<feature type="region of interest" description="Disordered" evidence="6">
    <location>
        <begin position="675"/>
        <end position="830"/>
    </location>
</feature>
<evidence type="ECO:0000256" key="3">
    <source>
        <dbReference type="ARBA" id="ARBA00022553"/>
    </source>
</evidence>
<dbReference type="Pfam" id="PF08376">
    <property type="entry name" value="NIT"/>
    <property type="match status" value="1"/>
</dbReference>
<feature type="transmembrane region" description="Helical" evidence="7">
    <location>
        <begin position="21"/>
        <end position="44"/>
    </location>
</feature>
<feature type="compositionally biased region" description="Basic and acidic residues" evidence="6">
    <location>
        <begin position="773"/>
        <end position="789"/>
    </location>
</feature>
<dbReference type="Pfam" id="PF02518">
    <property type="entry name" value="HATPase_c"/>
    <property type="match status" value="1"/>
</dbReference>
<evidence type="ECO:0000256" key="2">
    <source>
        <dbReference type="ARBA" id="ARBA00012438"/>
    </source>
</evidence>
<dbReference type="GO" id="GO:0000160">
    <property type="term" value="P:phosphorelay signal transduction system"/>
    <property type="evidence" value="ECO:0007669"/>
    <property type="project" value="TreeGrafter"/>
</dbReference>
<dbReference type="CDD" id="cd16936">
    <property type="entry name" value="HATPase_RsbW-like"/>
    <property type="match status" value="1"/>
</dbReference>
<dbReference type="EC" id="2.7.13.3" evidence="2"/>
<dbReference type="RefSeq" id="WP_071655696.1">
    <property type="nucleotide sequence ID" value="NZ_MLCF01000025.1"/>
</dbReference>
<comment type="catalytic activity">
    <reaction evidence="1">
        <text>ATP + protein L-histidine = ADP + protein N-phospho-L-histidine.</text>
        <dbReference type="EC" id="2.7.13.3"/>
    </reaction>
</comment>
<name>A0A1J7C9T3_9ACTN</name>
<dbReference type="Gene3D" id="3.30.565.10">
    <property type="entry name" value="Histidine kinase-like ATPase, C-terminal domain"/>
    <property type="match status" value="1"/>
</dbReference>
<evidence type="ECO:0000256" key="5">
    <source>
        <dbReference type="ARBA" id="ARBA00022777"/>
    </source>
</evidence>
<dbReference type="SMART" id="SM00387">
    <property type="entry name" value="HATPase_c"/>
    <property type="match status" value="1"/>
</dbReference>
<dbReference type="EMBL" id="MLCF01000025">
    <property type="protein sequence ID" value="OIV38288.1"/>
    <property type="molecule type" value="Genomic_DNA"/>
</dbReference>
<dbReference type="InterPro" id="IPR010910">
    <property type="entry name" value="Nitrate/nitrite_sensing_bac"/>
</dbReference>
<feature type="transmembrane region" description="Helical" evidence="7">
    <location>
        <begin position="324"/>
        <end position="347"/>
    </location>
</feature>
<dbReference type="GO" id="GO:0004673">
    <property type="term" value="F:protein histidine kinase activity"/>
    <property type="evidence" value="ECO:0007669"/>
    <property type="project" value="UniProtKB-EC"/>
</dbReference>
<feature type="compositionally biased region" description="Basic and acidic residues" evidence="6">
    <location>
        <begin position="682"/>
        <end position="693"/>
    </location>
</feature>
<keyword evidence="3" id="KW-0597">Phosphoprotein</keyword>
<dbReference type="AlphaFoldDB" id="A0A1J7C9T3"/>
<dbReference type="InterPro" id="IPR003594">
    <property type="entry name" value="HATPase_dom"/>
</dbReference>
<sequence length="830" mass="88998">MPRTQQNTAREPGRLSLRTALVVLALIPSLALISLLGVASGNLWNQWRALDGAARLAERAEPPAYSLMVALQQERRLSEVVLAGKHGARAQLKAQRVRTDNAADRLRAVASDATGPDAGNVPGTSARALAVTAAALGPLSGVRAQVDENAGNRGSAFDVYTSAIAADVALFNALGRTDDGGVTAAARPMVALFWGGEMLSREDALLTRAAASGRLTSDEYTQFAGWVGVQRFSYEQQAAPELPAGDRSVYDKVTTGGQWADKTSAEDAVIQSHLGGNSPGAAIQDETLTAWGRSIPTITDQMQKLAWSRSVGVQQTAKDASRTLLWRLVAITAVGLVGVVAAVLIVLRLTLMLRRRIAALRAEALDLQTRLPDVLERLRRGETIDTSQEIPEIRRTSDELGRLGDALNLARRTALQTAVEQAEQHRGFEKLLQRIARRTQLLIGLQLRKLDEMERRHENPEVLEGLFDLDHLTARLRRYEENLVILGGGQPQRRWRKPARLLDVLRSAQGEVQDYTRIQIDIEGSAWIHERAVGPVVHVLAELMENAASFSKPPTPVEVHASAVGRGVAVEIEDRGLGMEPGQYRAANAIMADPPAPDVLSRVDDIRLGLYVVARLASALDIQVEFRPSVYGGTRVIVLVPADLIVRRPPLEAAADPETDAGPERPRLPARQLAALPGGAGHHPEPAQERPGRAADPAPEPAPTAIAPAPPTPGPTRMPSPASAPVPARRPGSGRVLPKRVRQANIAPELRVDPDAPAPAPGPAASASIPAQRRFDGEETVDLRPESARRAGAAIGAFQRQSRRSRSTAPTPPPSNASAKAQSSTEEPEA</sequence>
<dbReference type="Proteomes" id="UP000243342">
    <property type="component" value="Unassembled WGS sequence"/>
</dbReference>
<feature type="compositionally biased region" description="Polar residues" evidence="6">
    <location>
        <begin position="820"/>
        <end position="830"/>
    </location>
</feature>
<evidence type="ECO:0000313" key="10">
    <source>
        <dbReference type="Proteomes" id="UP000243342"/>
    </source>
</evidence>
<keyword evidence="7" id="KW-1133">Transmembrane helix</keyword>
<dbReference type="PROSITE" id="PS50906">
    <property type="entry name" value="NIT"/>
    <property type="match status" value="1"/>
</dbReference>
<reference evidence="9 10" key="1">
    <citation type="submission" date="2016-10" db="EMBL/GenBank/DDBJ databases">
        <title>Genome sequence of Streptomyces gilvigriseus MUSC 26.</title>
        <authorList>
            <person name="Lee L.-H."/>
            <person name="Ser H.-L."/>
        </authorList>
    </citation>
    <scope>NUCLEOTIDE SEQUENCE [LARGE SCALE GENOMIC DNA]</scope>
    <source>
        <strain evidence="9 10">MUSC 26</strain>
    </source>
</reference>
<dbReference type="PANTHER" id="PTHR45436:SF5">
    <property type="entry name" value="SENSOR HISTIDINE KINASE TRCS"/>
    <property type="match status" value="1"/>
</dbReference>
<protein>
    <recommendedName>
        <fullName evidence="2">histidine kinase</fullName>
        <ecNumber evidence="2">2.7.13.3</ecNumber>
    </recommendedName>
</protein>
<dbReference type="InterPro" id="IPR050428">
    <property type="entry name" value="TCS_sensor_his_kinase"/>
</dbReference>
<gene>
    <name evidence="9" type="ORF">BIV57_06370</name>
</gene>
<dbReference type="STRING" id="1428644.BIV57_06370"/>
<evidence type="ECO:0000256" key="4">
    <source>
        <dbReference type="ARBA" id="ARBA00022679"/>
    </source>
</evidence>
<proteinExistence type="predicted"/>
<dbReference type="InterPro" id="IPR013587">
    <property type="entry name" value="Nitrate/nitrite_sensing"/>
</dbReference>
<keyword evidence="4" id="KW-0808">Transferase</keyword>
<keyword evidence="7" id="KW-0812">Transmembrane</keyword>
<keyword evidence="7" id="KW-0472">Membrane</keyword>
<comment type="caution">
    <text evidence="9">The sequence shown here is derived from an EMBL/GenBank/DDBJ whole genome shotgun (WGS) entry which is preliminary data.</text>
</comment>
<feature type="compositionally biased region" description="Pro residues" evidence="6">
    <location>
        <begin position="698"/>
        <end position="724"/>
    </location>
</feature>
<feature type="domain" description="NIT" evidence="8">
    <location>
        <begin position="62"/>
        <end position="320"/>
    </location>
</feature>
<evidence type="ECO:0000313" key="9">
    <source>
        <dbReference type="EMBL" id="OIV38288.1"/>
    </source>
</evidence>
<keyword evidence="5" id="KW-0418">Kinase</keyword>